<gene>
    <name evidence="8" type="ORF">VitviT2T_020873</name>
</gene>
<feature type="compositionally biased region" description="Basic residues" evidence="5">
    <location>
        <begin position="250"/>
        <end position="259"/>
    </location>
</feature>
<feature type="region of interest" description="Disordered" evidence="5">
    <location>
        <begin position="146"/>
        <end position="271"/>
    </location>
</feature>
<evidence type="ECO:0000256" key="4">
    <source>
        <dbReference type="PROSITE-ProRule" id="PRU00175"/>
    </source>
</evidence>
<accession>A0ABY9D867</accession>
<reference evidence="8 9" key="1">
    <citation type="journal article" date="2023" name="Hortic Res">
        <title>The complete reference genome for grapevine (Vitis vinifera L.) genetics and breeding.</title>
        <authorList>
            <person name="Shi X."/>
            <person name="Cao S."/>
            <person name="Wang X."/>
            <person name="Huang S."/>
            <person name="Wang Y."/>
            <person name="Liu Z."/>
            <person name="Liu W."/>
            <person name="Leng X."/>
            <person name="Peng Y."/>
            <person name="Wang N."/>
            <person name="Wang Y."/>
            <person name="Ma Z."/>
            <person name="Xu X."/>
            <person name="Zhang F."/>
            <person name="Xue H."/>
            <person name="Zhong H."/>
            <person name="Wang Y."/>
            <person name="Zhang K."/>
            <person name="Velt A."/>
            <person name="Avia K."/>
            <person name="Holtgrawe D."/>
            <person name="Grimplet J."/>
            <person name="Matus J.T."/>
            <person name="Ware D."/>
            <person name="Wu X."/>
            <person name="Wang H."/>
            <person name="Liu C."/>
            <person name="Fang Y."/>
            <person name="Rustenholz C."/>
            <person name="Cheng Z."/>
            <person name="Xiao H."/>
            <person name="Zhou Y."/>
        </authorList>
    </citation>
    <scope>NUCLEOTIDE SEQUENCE [LARGE SCALE GENOMIC DNA]</scope>
    <source>
        <strain evidence="9">cv. Pinot noir / PN40024</strain>
        <tissue evidence="8">Leaf</tissue>
    </source>
</reference>
<protein>
    <recommendedName>
        <fullName evidence="10">PHD and RING finger domain-containing protein 1</fullName>
    </recommendedName>
</protein>
<evidence type="ECO:0000256" key="1">
    <source>
        <dbReference type="ARBA" id="ARBA00022723"/>
    </source>
</evidence>
<feature type="compositionally biased region" description="Basic residues" evidence="5">
    <location>
        <begin position="182"/>
        <end position="232"/>
    </location>
</feature>
<dbReference type="PANTHER" id="PTHR47177:SF3">
    <property type="entry name" value="F18C1.6 PROTEIN"/>
    <property type="match status" value="1"/>
</dbReference>
<feature type="region of interest" description="Disordered" evidence="5">
    <location>
        <begin position="480"/>
        <end position="501"/>
    </location>
</feature>
<dbReference type="CDD" id="cd16574">
    <property type="entry name" value="RING-HC_Topors"/>
    <property type="match status" value="1"/>
</dbReference>
<organism evidence="8 9">
    <name type="scientific">Vitis vinifera</name>
    <name type="common">Grape</name>
    <dbReference type="NCBI Taxonomy" id="29760"/>
    <lineage>
        <taxon>Eukaryota</taxon>
        <taxon>Viridiplantae</taxon>
        <taxon>Streptophyta</taxon>
        <taxon>Embryophyta</taxon>
        <taxon>Tracheophyta</taxon>
        <taxon>Spermatophyta</taxon>
        <taxon>Magnoliopsida</taxon>
        <taxon>eudicotyledons</taxon>
        <taxon>Gunneridae</taxon>
        <taxon>Pentapetalae</taxon>
        <taxon>rosids</taxon>
        <taxon>Vitales</taxon>
        <taxon>Vitaceae</taxon>
        <taxon>Viteae</taxon>
        <taxon>Vitis</taxon>
    </lineage>
</organism>
<dbReference type="InterPro" id="IPR058746">
    <property type="entry name" value="Znf_RING-type_Topors"/>
</dbReference>
<dbReference type="PROSITE" id="PS50016">
    <property type="entry name" value="ZF_PHD_2"/>
    <property type="match status" value="1"/>
</dbReference>
<name>A0ABY9D867_VITVI</name>
<dbReference type="PANTHER" id="PTHR47177">
    <property type="entry name" value="F18C1.6 PROTEIN"/>
    <property type="match status" value="1"/>
</dbReference>
<feature type="region of interest" description="Disordered" evidence="5">
    <location>
        <begin position="1"/>
        <end position="129"/>
    </location>
</feature>
<feature type="compositionally biased region" description="Acidic residues" evidence="5">
    <location>
        <begin position="26"/>
        <end position="70"/>
    </location>
</feature>
<keyword evidence="1" id="KW-0479">Metal-binding</keyword>
<keyword evidence="9" id="KW-1185">Reference proteome</keyword>
<keyword evidence="3" id="KW-0862">Zinc</keyword>
<keyword evidence="2 4" id="KW-0863">Zinc-finger</keyword>
<sequence>MGRGGKVGSKHIFKRKVRSKDKGSDDSDEDYVVGEDEEIEVSDGGDSEDYSYSLEGDEVEESLCSLEEEEDMRKGFRSKAKMGAAGQRKIGCKTSKKRRRVLNEEDDDKDYEEEEEEEEEEEVEEEFLGRRKNRIKTSWKRQKVLYEEEEDEDYDEDYNEDDEEFTPEEMDCEDEEEEAPIRKKKNGNKRVASRASQKKVFAKGRKPKRNSKVLKKGLRKKRKRNTGSRKKAKVDNDGDFIDERPVVRERKSHKRKRRLAPASDSEFVSSGSSDFEFTISEEEREQVREADEFCRRSTNNMRSASLPAKTIEEERKPPVRKGKEKVEDVKNEVGKQVCGICLSEEGKRRVRGTLDCCSHYFCFGCIMEWSKVESRCPLCKQRFMTISKPARANTGIDLRDVMIQVPERDQVYLPSEEEIRGYLDPYENVICTECHQGGDDGLMLLCDLCDSPAHTYCVGLGREVPEGNWYCEGCRPSQVQDPLSDHRTTQNTLSDRPSPVGNIGESLVTSLSLLSTPFTQGIGINISPRYRNAEAASPVSASGASTLSGRRWIHRQIHQIRSNNRMSHVAVRNIGNSAPNSGSDFLNSQIDQGLDTASQHTKALETGTSHSTFLEESLQDNRYPSLQNMDLLSPRLSQSRRQDIQAPTTTATAGPARGTLWDELVGISSAFNSISGNEQLHQCSSRSSIRSDGSVSPNAVREGNHFHVVKEQLQSMVRSHLKSLSKDIDLGLSTFKDVARSSTHTILAAYGLEHRRSEVHSVPTPPICSHIERIADGQMSLMKSSCSCCFDSYVRDVVRRILNTKLPHWLGIRE</sequence>
<dbReference type="InterPro" id="IPR001965">
    <property type="entry name" value="Znf_PHD"/>
</dbReference>
<evidence type="ECO:0000256" key="2">
    <source>
        <dbReference type="ARBA" id="ARBA00022771"/>
    </source>
</evidence>
<dbReference type="Gene3D" id="3.30.40.10">
    <property type="entry name" value="Zinc/RING finger domain, C3HC4 (zinc finger)"/>
    <property type="match status" value="2"/>
</dbReference>
<dbReference type="SMART" id="SM00184">
    <property type="entry name" value="RING"/>
    <property type="match status" value="1"/>
</dbReference>
<feature type="domain" description="PHD-type" evidence="6">
    <location>
        <begin position="428"/>
        <end position="477"/>
    </location>
</feature>
<feature type="compositionally biased region" description="Basic and acidic residues" evidence="5">
    <location>
        <begin position="233"/>
        <end position="249"/>
    </location>
</feature>
<feature type="region of interest" description="Disordered" evidence="5">
    <location>
        <begin position="636"/>
        <end position="657"/>
    </location>
</feature>
<dbReference type="InterPro" id="IPR013083">
    <property type="entry name" value="Znf_RING/FYVE/PHD"/>
</dbReference>
<evidence type="ECO:0000259" key="7">
    <source>
        <dbReference type="PROSITE" id="PS50089"/>
    </source>
</evidence>
<evidence type="ECO:0000313" key="8">
    <source>
        <dbReference type="EMBL" id="WKA02716.1"/>
    </source>
</evidence>
<feature type="domain" description="RING-type" evidence="7">
    <location>
        <begin position="338"/>
        <end position="380"/>
    </location>
</feature>
<dbReference type="InterPro" id="IPR019787">
    <property type="entry name" value="Znf_PHD-finger"/>
</dbReference>
<evidence type="ECO:0000256" key="5">
    <source>
        <dbReference type="SAM" id="MobiDB-lite"/>
    </source>
</evidence>
<dbReference type="Proteomes" id="UP001227230">
    <property type="component" value="Chromosome 14"/>
</dbReference>
<proteinExistence type="predicted"/>
<dbReference type="SMART" id="SM00249">
    <property type="entry name" value="PHD"/>
    <property type="match status" value="1"/>
</dbReference>
<dbReference type="InterPro" id="IPR011011">
    <property type="entry name" value="Znf_FYVE_PHD"/>
</dbReference>
<dbReference type="Pfam" id="PF13639">
    <property type="entry name" value="zf-RING_2"/>
    <property type="match status" value="1"/>
</dbReference>
<evidence type="ECO:0000313" key="9">
    <source>
        <dbReference type="Proteomes" id="UP001227230"/>
    </source>
</evidence>
<evidence type="ECO:0000256" key="3">
    <source>
        <dbReference type="ARBA" id="ARBA00022833"/>
    </source>
</evidence>
<dbReference type="SUPFAM" id="SSF57903">
    <property type="entry name" value="FYVE/PHD zinc finger"/>
    <property type="match status" value="1"/>
</dbReference>
<feature type="compositionally biased region" description="Basic residues" evidence="5">
    <location>
        <begin position="90"/>
        <end position="100"/>
    </location>
</feature>
<dbReference type="SUPFAM" id="SSF57850">
    <property type="entry name" value="RING/U-box"/>
    <property type="match status" value="1"/>
</dbReference>
<evidence type="ECO:0008006" key="10">
    <source>
        <dbReference type="Google" id="ProtNLM"/>
    </source>
</evidence>
<evidence type="ECO:0000259" key="6">
    <source>
        <dbReference type="PROSITE" id="PS50016"/>
    </source>
</evidence>
<dbReference type="Pfam" id="PF00628">
    <property type="entry name" value="PHD"/>
    <property type="match status" value="1"/>
</dbReference>
<dbReference type="EMBL" id="CP126661">
    <property type="protein sequence ID" value="WKA02716.1"/>
    <property type="molecule type" value="Genomic_DNA"/>
</dbReference>
<feature type="compositionally biased region" description="Basic residues" evidence="5">
    <location>
        <begin position="8"/>
        <end position="19"/>
    </location>
</feature>
<dbReference type="InterPro" id="IPR001841">
    <property type="entry name" value="Znf_RING"/>
</dbReference>
<feature type="compositionally biased region" description="Low complexity" evidence="5">
    <location>
        <begin position="646"/>
        <end position="657"/>
    </location>
</feature>
<dbReference type="PROSITE" id="PS50089">
    <property type="entry name" value="ZF_RING_2"/>
    <property type="match status" value="1"/>
</dbReference>
<dbReference type="PROSITE" id="PS00518">
    <property type="entry name" value="ZF_RING_1"/>
    <property type="match status" value="1"/>
</dbReference>
<dbReference type="InterPro" id="IPR017907">
    <property type="entry name" value="Znf_RING_CS"/>
</dbReference>
<feature type="compositionally biased region" description="Acidic residues" evidence="5">
    <location>
        <begin position="104"/>
        <end position="126"/>
    </location>
</feature>
<feature type="compositionally biased region" description="Acidic residues" evidence="5">
    <location>
        <begin position="147"/>
        <end position="178"/>
    </location>
</feature>